<sequence length="219" mass="23931">MFLVARFLLGMGMLFALSGTTPPLKAAKNSEADTAIIGELAYQKKIPFLNAAFNVNWYVGGTIAAGVTMGTFQLPSVGLADPFRTADSPARYRFDLHLGLSRESQMVALPGPLREEAWECLVKYHGEGDPNNEIVKADYAEMKATMAMELESNSRAWLELVSTQANRRRCALVAFIGAYSQLSGNGLVSCYLPRVLDTAGITSKRMQNKRGKINLSLNC</sequence>
<organism evidence="6 7">
    <name type="scientific">Sphaerosporella brunnea</name>
    <dbReference type="NCBI Taxonomy" id="1250544"/>
    <lineage>
        <taxon>Eukaryota</taxon>
        <taxon>Fungi</taxon>
        <taxon>Dikarya</taxon>
        <taxon>Ascomycota</taxon>
        <taxon>Pezizomycotina</taxon>
        <taxon>Pezizomycetes</taxon>
        <taxon>Pezizales</taxon>
        <taxon>Pyronemataceae</taxon>
        <taxon>Sphaerosporella</taxon>
    </lineage>
</organism>
<dbReference type="Pfam" id="PF00083">
    <property type="entry name" value="Sugar_tr"/>
    <property type="match status" value="1"/>
</dbReference>
<dbReference type="PANTHER" id="PTHR48022:SF64">
    <property type="entry name" value="MAJOR FACILITATOR SUPERFAMILY (MFS) PROFILE DOMAIN-CONTAINING PROTEIN"/>
    <property type="match status" value="1"/>
</dbReference>
<evidence type="ECO:0000256" key="5">
    <source>
        <dbReference type="SAM" id="SignalP"/>
    </source>
</evidence>
<dbReference type="InterPro" id="IPR050360">
    <property type="entry name" value="MFS_Sugar_Transporters"/>
</dbReference>
<dbReference type="GO" id="GO:0005351">
    <property type="term" value="F:carbohydrate:proton symporter activity"/>
    <property type="evidence" value="ECO:0007669"/>
    <property type="project" value="TreeGrafter"/>
</dbReference>
<keyword evidence="5" id="KW-0732">Signal</keyword>
<proteinExistence type="predicted"/>
<comment type="caution">
    <text evidence="6">The sequence shown here is derived from an EMBL/GenBank/DDBJ whole genome shotgun (WGS) entry which is preliminary data.</text>
</comment>
<dbReference type="InParanoid" id="A0A5J5EKT6"/>
<dbReference type="InterPro" id="IPR036259">
    <property type="entry name" value="MFS_trans_sf"/>
</dbReference>
<dbReference type="EMBL" id="VXIS01000249">
    <property type="protein sequence ID" value="KAA8895679.1"/>
    <property type="molecule type" value="Genomic_DNA"/>
</dbReference>
<evidence type="ECO:0000313" key="7">
    <source>
        <dbReference type="Proteomes" id="UP000326924"/>
    </source>
</evidence>
<name>A0A5J5EKT6_9PEZI</name>
<feature type="signal peptide" evidence="5">
    <location>
        <begin position="1"/>
        <end position="26"/>
    </location>
</feature>
<keyword evidence="3" id="KW-1133">Transmembrane helix</keyword>
<keyword evidence="4" id="KW-0472">Membrane</keyword>
<dbReference type="GO" id="GO:0016020">
    <property type="term" value="C:membrane"/>
    <property type="evidence" value="ECO:0007669"/>
    <property type="project" value="UniProtKB-SubCell"/>
</dbReference>
<dbReference type="InterPro" id="IPR005828">
    <property type="entry name" value="MFS_sugar_transport-like"/>
</dbReference>
<keyword evidence="7" id="KW-1185">Reference proteome</keyword>
<dbReference type="PANTHER" id="PTHR48022">
    <property type="entry name" value="PLASTIDIC GLUCOSE TRANSPORTER 4"/>
    <property type="match status" value="1"/>
</dbReference>
<evidence type="ECO:0000313" key="6">
    <source>
        <dbReference type="EMBL" id="KAA8895679.1"/>
    </source>
</evidence>
<evidence type="ECO:0000256" key="1">
    <source>
        <dbReference type="ARBA" id="ARBA00004141"/>
    </source>
</evidence>
<gene>
    <name evidence="6" type="ORF">FN846DRAFT_893929</name>
</gene>
<dbReference type="Proteomes" id="UP000326924">
    <property type="component" value="Unassembled WGS sequence"/>
</dbReference>
<accession>A0A5J5EKT6</accession>
<dbReference type="OrthoDB" id="6133115at2759"/>
<reference evidence="6 7" key="1">
    <citation type="submission" date="2019-09" db="EMBL/GenBank/DDBJ databases">
        <title>Draft genome of the ectomycorrhizal ascomycete Sphaerosporella brunnea.</title>
        <authorList>
            <consortium name="DOE Joint Genome Institute"/>
            <person name="Benucci G.M."/>
            <person name="Marozzi G."/>
            <person name="Antonielli L."/>
            <person name="Sanchez S."/>
            <person name="Marco P."/>
            <person name="Wang X."/>
            <person name="Falini L.B."/>
            <person name="Barry K."/>
            <person name="Haridas S."/>
            <person name="Lipzen A."/>
            <person name="Labutti K."/>
            <person name="Grigoriev I.V."/>
            <person name="Murat C."/>
            <person name="Martin F."/>
            <person name="Albertini E."/>
            <person name="Donnini D."/>
            <person name="Bonito G."/>
        </authorList>
    </citation>
    <scope>NUCLEOTIDE SEQUENCE [LARGE SCALE GENOMIC DNA]</scope>
    <source>
        <strain evidence="6 7">Sb_GMNB300</strain>
    </source>
</reference>
<dbReference type="AlphaFoldDB" id="A0A5J5EKT6"/>
<evidence type="ECO:0000256" key="3">
    <source>
        <dbReference type="ARBA" id="ARBA00022989"/>
    </source>
</evidence>
<protein>
    <submittedName>
        <fullName evidence="6">Uncharacterized protein</fullName>
    </submittedName>
</protein>
<dbReference type="Gene3D" id="1.20.1250.20">
    <property type="entry name" value="MFS general substrate transporter like domains"/>
    <property type="match status" value="1"/>
</dbReference>
<evidence type="ECO:0000256" key="4">
    <source>
        <dbReference type="ARBA" id="ARBA00023136"/>
    </source>
</evidence>
<evidence type="ECO:0000256" key="2">
    <source>
        <dbReference type="ARBA" id="ARBA00022692"/>
    </source>
</evidence>
<comment type="subcellular location">
    <subcellularLocation>
        <location evidence="1">Membrane</location>
        <topology evidence="1">Multi-pass membrane protein</topology>
    </subcellularLocation>
</comment>
<feature type="chain" id="PRO_5023880551" evidence="5">
    <location>
        <begin position="27"/>
        <end position="219"/>
    </location>
</feature>
<keyword evidence="2" id="KW-0812">Transmembrane</keyword>